<dbReference type="Proteomes" id="UP000076989">
    <property type="component" value="Unassembled WGS sequence"/>
</dbReference>
<evidence type="ECO:0000313" key="8">
    <source>
        <dbReference type="EMBL" id="KZU99482.1"/>
    </source>
</evidence>
<dbReference type="GO" id="GO:0003700">
    <property type="term" value="F:DNA-binding transcription factor activity"/>
    <property type="evidence" value="ECO:0007669"/>
    <property type="project" value="InterPro"/>
</dbReference>
<dbReference type="Proteomes" id="UP000595466">
    <property type="component" value="Chromosome"/>
</dbReference>
<dbReference type="GO" id="GO:0005829">
    <property type="term" value="C:cytosol"/>
    <property type="evidence" value="ECO:0007669"/>
    <property type="project" value="TreeGrafter"/>
</dbReference>
<evidence type="ECO:0000256" key="1">
    <source>
        <dbReference type="ARBA" id="ARBA00009437"/>
    </source>
</evidence>
<dbReference type="OMA" id="MTEPWQR"/>
<gene>
    <name evidence="10" type="ORF">JH395_04060</name>
    <name evidence="7" type="ORF">Lp19_1514</name>
    <name evidence="9" type="ORF">LPJSA22_02444</name>
    <name evidence="8" type="ORF">NAB2_3492</name>
    <name evidence="6" type="ORF">Nizo2260_2476</name>
</gene>
<dbReference type="PATRIC" id="fig|1590.142.peg.2433"/>
<dbReference type="GeneID" id="77215917"/>
<dbReference type="GO" id="GO:0003677">
    <property type="term" value="F:DNA binding"/>
    <property type="evidence" value="ECO:0007669"/>
    <property type="project" value="UniProtKB-KW"/>
</dbReference>
<evidence type="ECO:0000256" key="2">
    <source>
        <dbReference type="ARBA" id="ARBA00023015"/>
    </source>
</evidence>
<evidence type="ECO:0000313" key="7">
    <source>
        <dbReference type="EMBL" id="KZU95560.1"/>
    </source>
</evidence>
<dbReference type="Proteomes" id="UP000094892">
    <property type="component" value="Unassembled WGS sequence"/>
</dbReference>
<organism evidence="7 12">
    <name type="scientific">Lactiplantibacillus plantarum</name>
    <name type="common">Lactobacillus plantarum</name>
    <dbReference type="NCBI Taxonomy" id="1590"/>
    <lineage>
        <taxon>Bacteria</taxon>
        <taxon>Bacillati</taxon>
        <taxon>Bacillota</taxon>
        <taxon>Bacilli</taxon>
        <taxon>Lactobacillales</taxon>
        <taxon>Lactobacillaceae</taxon>
        <taxon>Lactiplantibacillus</taxon>
    </lineage>
</organism>
<protein>
    <submittedName>
        <fullName evidence="10">LysR family transcriptional regulator</fullName>
    </submittedName>
    <submittedName>
        <fullName evidence="9">Malolactic fermentation system transcriptional activator</fullName>
    </submittedName>
    <submittedName>
        <fullName evidence="7">Malolactic regulator</fullName>
    </submittedName>
</protein>
<dbReference type="InterPro" id="IPR050950">
    <property type="entry name" value="HTH-type_LysR_regulators"/>
</dbReference>
<keyword evidence="3" id="KW-0238">DNA-binding</keyword>
<dbReference type="EMBL" id="MCOL01000001">
    <property type="protein sequence ID" value="ODO62430.1"/>
    <property type="molecule type" value="Genomic_DNA"/>
</dbReference>
<sequence length="298" mass="33401">MNIKDLQYYVSLTQLKNFSLVAAQFHVSQPTISAAIRRLETELKTQLLIRANPHLPVALTTTGIQVQRHANQILLEHQLMCQEVAHTTTDQLVIGMPPIIEINYFPRIASQLPQALFSQIQPISQGSLAALKGLKNGQLDLAVLAYLNEFTDTTIQLTTFDTQSFSIVVPTDDPLATNSQLQFRSLRHQHFVALKDNFVHRQAFRQLSHQNHVRPTIVFESNEIGSILNMVRQHVGIALLSNAVQLPAGLQRLPLTDAQAPTFNVGVAYRHSMTFSPTQADLIQRLTAAFQSVDWHAY</sequence>
<dbReference type="SUPFAM" id="SSF53850">
    <property type="entry name" value="Periplasmic binding protein-like II"/>
    <property type="match status" value="1"/>
</dbReference>
<dbReference type="InterPro" id="IPR036388">
    <property type="entry name" value="WH-like_DNA-bd_sf"/>
</dbReference>
<evidence type="ECO:0000313" key="15">
    <source>
        <dbReference type="Proteomes" id="UP000595466"/>
    </source>
</evidence>
<dbReference type="PRINTS" id="PR00039">
    <property type="entry name" value="HTHLYSR"/>
</dbReference>
<evidence type="ECO:0000313" key="13">
    <source>
        <dbReference type="Proteomes" id="UP000076989"/>
    </source>
</evidence>
<dbReference type="RefSeq" id="WP_003642617.1">
    <property type="nucleotide sequence ID" value="NZ_AP028145.1"/>
</dbReference>
<dbReference type="AlphaFoldDB" id="A0A0G9FAQ6"/>
<dbReference type="KEGG" id="lpb:SH83_11325"/>
<keyword evidence="4" id="KW-0804">Transcription</keyword>
<evidence type="ECO:0000259" key="5">
    <source>
        <dbReference type="PROSITE" id="PS50931"/>
    </source>
</evidence>
<name>A0A0G9FAQ6_LACPN</name>
<dbReference type="PROSITE" id="PS50931">
    <property type="entry name" value="HTH_LYSR"/>
    <property type="match status" value="1"/>
</dbReference>
<feature type="domain" description="HTH lysR-type" evidence="5">
    <location>
        <begin position="1"/>
        <end position="60"/>
    </location>
</feature>
<dbReference type="Pfam" id="PF03466">
    <property type="entry name" value="LysR_substrate"/>
    <property type="match status" value="1"/>
</dbReference>
<keyword evidence="2" id="KW-0805">Transcription regulation</keyword>
<dbReference type="Proteomes" id="UP000076882">
    <property type="component" value="Unassembled WGS sequence"/>
</dbReference>
<evidence type="ECO:0000256" key="4">
    <source>
        <dbReference type="ARBA" id="ARBA00023163"/>
    </source>
</evidence>
<dbReference type="Gene3D" id="3.40.190.290">
    <property type="match status" value="1"/>
</dbReference>
<evidence type="ECO:0000313" key="14">
    <source>
        <dbReference type="Proteomes" id="UP000094892"/>
    </source>
</evidence>
<dbReference type="Gene3D" id="1.10.10.10">
    <property type="entry name" value="Winged helix-like DNA-binding domain superfamily/Winged helix DNA-binding domain"/>
    <property type="match status" value="1"/>
</dbReference>
<dbReference type="InterPro" id="IPR036390">
    <property type="entry name" value="WH_DNA-bd_sf"/>
</dbReference>
<evidence type="ECO:0000313" key="10">
    <source>
        <dbReference type="EMBL" id="QQM61742.1"/>
    </source>
</evidence>
<evidence type="ECO:0000256" key="3">
    <source>
        <dbReference type="ARBA" id="ARBA00023125"/>
    </source>
</evidence>
<reference evidence="11 12" key="1">
    <citation type="submission" date="2016-03" db="EMBL/GenBank/DDBJ databases">
        <title>Comparative genomics of 54 Lactobacillus plantarum strains reveals genomic uncoupling from niche constraints.</title>
        <authorList>
            <person name="Martino M.E."/>
        </authorList>
    </citation>
    <scope>NUCLEOTIDE SEQUENCE [LARGE SCALE GENOMIC DNA]</scope>
    <source>
        <strain evidence="7 12">19.1</strain>
        <strain evidence="8 11">NAB2</strain>
        <strain evidence="6 13">Nizo2260</strain>
    </source>
</reference>
<evidence type="ECO:0000313" key="12">
    <source>
        <dbReference type="Proteomes" id="UP000076882"/>
    </source>
</evidence>
<dbReference type="EMBL" id="CP066817">
    <property type="protein sequence ID" value="QQM61742.1"/>
    <property type="molecule type" value="Genomic_DNA"/>
</dbReference>
<evidence type="ECO:0000313" key="6">
    <source>
        <dbReference type="EMBL" id="KZU02159.1"/>
    </source>
</evidence>
<dbReference type="EMBL" id="LUXO01000044">
    <property type="protein sequence ID" value="KZU99482.1"/>
    <property type="molecule type" value="Genomic_DNA"/>
</dbReference>
<accession>A0A0G9FAQ6</accession>
<dbReference type="EMBL" id="LUWI01000030">
    <property type="protein sequence ID" value="KZU02159.1"/>
    <property type="molecule type" value="Genomic_DNA"/>
</dbReference>
<dbReference type="SUPFAM" id="SSF46785">
    <property type="entry name" value="Winged helix' DNA-binding domain"/>
    <property type="match status" value="1"/>
</dbReference>
<dbReference type="SMR" id="A0A0G9FAQ6"/>
<dbReference type="EMBL" id="LUXM01000026">
    <property type="protein sequence ID" value="KZU95560.1"/>
    <property type="molecule type" value="Genomic_DNA"/>
</dbReference>
<dbReference type="PANTHER" id="PTHR30419">
    <property type="entry name" value="HTH-TYPE TRANSCRIPTIONAL REGULATOR YBHD"/>
    <property type="match status" value="1"/>
</dbReference>
<evidence type="ECO:0000313" key="9">
    <source>
        <dbReference type="EMBL" id="ODO62430.1"/>
    </source>
</evidence>
<reference evidence="9 14" key="2">
    <citation type="submission" date="2016-08" db="EMBL/GenBank/DDBJ databases">
        <title>Genome sequencing of Lactobacillus plantarum JSA22, isolated from fermented soybean paste.</title>
        <authorList>
            <person name="Choi H.S."/>
        </authorList>
    </citation>
    <scope>NUCLEOTIDE SEQUENCE [LARGE SCALE GENOMIC DNA]</scope>
    <source>
        <strain evidence="9 14">JSA22</strain>
    </source>
</reference>
<comment type="similarity">
    <text evidence="1">Belongs to the LysR transcriptional regulatory family.</text>
</comment>
<dbReference type="InterPro" id="IPR005119">
    <property type="entry name" value="LysR_subst-bd"/>
</dbReference>
<evidence type="ECO:0000313" key="11">
    <source>
        <dbReference type="Proteomes" id="UP000076872"/>
    </source>
</evidence>
<dbReference type="Pfam" id="PF00126">
    <property type="entry name" value="HTH_1"/>
    <property type="match status" value="1"/>
</dbReference>
<dbReference type="InterPro" id="IPR000847">
    <property type="entry name" value="LysR_HTH_N"/>
</dbReference>
<reference evidence="10 15" key="3">
    <citation type="submission" date="2020-12" db="EMBL/GenBank/DDBJ databases">
        <title>Whole genome sequencing of Lactobacillus plantarum PC518.</title>
        <authorList>
            <person name="Guo Q."/>
        </authorList>
    </citation>
    <scope>NUCLEOTIDE SEQUENCE [LARGE SCALE GENOMIC DNA]</scope>
    <source>
        <strain evidence="10 15">PC518</strain>
    </source>
</reference>
<proteinExistence type="inferred from homology"/>
<dbReference type="Proteomes" id="UP000076872">
    <property type="component" value="Unassembled WGS sequence"/>
</dbReference>